<dbReference type="PANTHER" id="PTHR33602">
    <property type="entry name" value="REGULATORY PROTEIN RECX FAMILY PROTEIN"/>
    <property type="match status" value="1"/>
</dbReference>
<dbReference type="GO" id="GO:0005737">
    <property type="term" value="C:cytoplasm"/>
    <property type="evidence" value="ECO:0007669"/>
    <property type="project" value="UniProtKB-SubCell"/>
</dbReference>
<evidence type="ECO:0000256" key="5">
    <source>
        <dbReference type="HAMAP-Rule" id="MF_01114"/>
    </source>
</evidence>
<dbReference type="InterPro" id="IPR053925">
    <property type="entry name" value="RecX_HTH_3rd"/>
</dbReference>
<feature type="domain" description="RecX third three-helical" evidence="7">
    <location>
        <begin position="103"/>
        <end position="148"/>
    </location>
</feature>
<comment type="function">
    <text evidence="5">Modulates RecA activity.</text>
</comment>
<comment type="caution">
    <text evidence="8">The sequence shown here is derived from an EMBL/GenBank/DDBJ whole genome shotgun (WGS) entry which is preliminary data.</text>
</comment>
<dbReference type="InterPro" id="IPR003783">
    <property type="entry name" value="Regulatory_RecX"/>
</dbReference>
<dbReference type="InterPro" id="IPR036388">
    <property type="entry name" value="WH-like_DNA-bd_sf"/>
</dbReference>
<evidence type="ECO:0000313" key="8">
    <source>
        <dbReference type="EMBL" id="MBC5845567.1"/>
    </source>
</evidence>
<dbReference type="Gene3D" id="1.10.10.10">
    <property type="entry name" value="Winged helix-like DNA-binding domain superfamily/Winged helix DNA-binding domain"/>
    <property type="match status" value="3"/>
</dbReference>
<dbReference type="InterPro" id="IPR053924">
    <property type="entry name" value="RecX_HTH_2nd"/>
</dbReference>
<sequence>MKEIYTIKDAIKKIEHYCAYQERCHEEVESKLRSMKMDSDEIDQIIAHLIKDNFLNEERFACSFARGKHRIKHWGTIRITNELKFRKINQRLITTALKEITVEEYFDTFEKLAQRTWENTTETNTLKKRKKFCDNLLRKGFESNLVYEKVKELENAESVK</sequence>
<proteinExistence type="inferred from homology"/>
<name>A0A923N210_9FLAO</name>
<dbReference type="HAMAP" id="MF_01114">
    <property type="entry name" value="RecX"/>
    <property type="match status" value="1"/>
</dbReference>
<evidence type="ECO:0000256" key="4">
    <source>
        <dbReference type="ARBA" id="ARBA00022490"/>
    </source>
</evidence>
<accession>A0A923N210</accession>
<evidence type="ECO:0000256" key="3">
    <source>
        <dbReference type="ARBA" id="ARBA00018111"/>
    </source>
</evidence>
<evidence type="ECO:0000259" key="7">
    <source>
        <dbReference type="Pfam" id="PF21981"/>
    </source>
</evidence>
<evidence type="ECO:0000313" key="9">
    <source>
        <dbReference type="Proteomes" id="UP000641454"/>
    </source>
</evidence>
<protein>
    <recommendedName>
        <fullName evidence="3 5">Regulatory protein RecX</fullName>
    </recommendedName>
</protein>
<dbReference type="AlphaFoldDB" id="A0A923N210"/>
<dbReference type="Pfam" id="PF21981">
    <property type="entry name" value="RecX_HTH3"/>
    <property type="match status" value="1"/>
</dbReference>
<feature type="domain" description="RecX second three-helical" evidence="6">
    <location>
        <begin position="56"/>
        <end position="97"/>
    </location>
</feature>
<dbReference type="Proteomes" id="UP000641454">
    <property type="component" value="Unassembled WGS sequence"/>
</dbReference>
<evidence type="ECO:0000259" key="6">
    <source>
        <dbReference type="Pfam" id="PF02631"/>
    </source>
</evidence>
<reference evidence="8 9" key="1">
    <citation type="submission" date="2020-08" db="EMBL/GenBank/DDBJ databases">
        <title>Description of novel Flavobacterium F-392 isolate.</title>
        <authorList>
            <person name="Saticioglu I.B."/>
            <person name="Duman M."/>
            <person name="Altun S."/>
        </authorList>
    </citation>
    <scope>NUCLEOTIDE SEQUENCE [LARGE SCALE GENOMIC DNA]</scope>
    <source>
        <strain evidence="8 9">F-392</strain>
    </source>
</reference>
<organism evidence="8 9">
    <name type="scientific">Flavobacterium muglaense</name>
    <dbReference type="NCBI Taxonomy" id="2764716"/>
    <lineage>
        <taxon>Bacteria</taxon>
        <taxon>Pseudomonadati</taxon>
        <taxon>Bacteroidota</taxon>
        <taxon>Flavobacteriia</taxon>
        <taxon>Flavobacteriales</taxon>
        <taxon>Flavobacteriaceae</taxon>
        <taxon>Flavobacterium</taxon>
    </lineage>
</organism>
<dbReference type="GO" id="GO:0006282">
    <property type="term" value="P:regulation of DNA repair"/>
    <property type="evidence" value="ECO:0007669"/>
    <property type="project" value="UniProtKB-UniRule"/>
</dbReference>
<comment type="similarity">
    <text evidence="2 5">Belongs to the RecX family.</text>
</comment>
<gene>
    <name evidence="5" type="primary">recX</name>
    <name evidence="8" type="ORF">H8R25_14115</name>
</gene>
<dbReference type="Pfam" id="PF02631">
    <property type="entry name" value="RecX_HTH2"/>
    <property type="match status" value="1"/>
</dbReference>
<dbReference type="PANTHER" id="PTHR33602:SF1">
    <property type="entry name" value="REGULATORY PROTEIN RECX FAMILY PROTEIN"/>
    <property type="match status" value="1"/>
</dbReference>
<keyword evidence="4 5" id="KW-0963">Cytoplasm</keyword>
<dbReference type="RefSeq" id="WP_187020303.1">
    <property type="nucleotide sequence ID" value="NZ_JACRUK010000045.1"/>
</dbReference>
<evidence type="ECO:0000256" key="2">
    <source>
        <dbReference type="ARBA" id="ARBA00009695"/>
    </source>
</evidence>
<comment type="subcellular location">
    <subcellularLocation>
        <location evidence="1 5">Cytoplasm</location>
    </subcellularLocation>
</comment>
<keyword evidence="9" id="KW-1185">Reference proteome</keyword>
<dbReference type="EMBL" id="JACRUL010000043">
    <property type="protein sequence ID" value="MBC5845567.1"/>
    <property type="molecule type" value="Genomic_DNA"/>
</dbReference>
<evidence type="ECO:0000256" key="1">
    <source>
        <dbReference type="ARBA" id="ARBA00004496"/>
    </source>
</evidence>